<proteinExistence type="predicted"/>
<dbReference type="EMBL" id="CAAALY010036043">
    <property type="protein sequence ID" value="VEL18213.1"/>
    <property type="molecule type" value="Genomic_DNA"/>
</dbReference>
<organism evidence="1 2">
    <name type="scientific">Protopolystoma xenopodis</name>
    <dbReference type="NCBI Taxonomy" id="117903"/>
    <lineage>
        <taxon>Eukaryota</taxon>
        <taxon>Metazoa</taxon>
        <taxon>Spiralia</taxon>
        <taxon>Lophotrochozoa</taxon>
        <taxon>Platyhelminthes</taxon>
        <taxon>Monogenea</taxon>
        <taxon>Polyopisthocotylea</taxon>
        <taxon>Polystomatidea</taxon>
        <taxon>Polystomatidae</taxon>
        <taxon>Protopolystoma</taxon>
    </lineage>
</organism>
<dbReference type="Proteomes" id="UP000784294">
    <property type="component" value="Unassembled WGS sequence"/>
</dbReference>
<evidence type="ECO:0000313" key="1">
    <source>
        <dbReference type="EMBL" id="VEL18213.1"/>
    </source>
</evidence>
<gene>
    <name evidence="1" type="ORF">PXEA_LOCUS11653</name>
</gene>
<name>A0A3S5CG21_9PLAT</name>
<accession>A0A3S5CG21</accession>
<comment type="caution">
    <text evidence="1">The sequence shown here is derived from an EMBL/GenBank/DDBJ whole genome shotgun (WGS) entry which is preliminary data.</text>
</comment>
<sequence length="108" mass="11604">MTLELSSTGDVANSDEVAKVLMADIAAGRRISSFGLQGASLAWLVAGIEPPICSDWLPGATIGTILECLAASPLRLIGIYQAYRMRRIVAKHQRDTTVTYGHRLNTCS</sequence>
<evidence type="ECO:0000313" key="2">
    <source>
        <dbReference type="Proteomes" id="UP000784294"/>
    </source>
</evidence>
<reference evidence="1" key="1">
    <citation type="submission" date="2018-11" db="EMBL/GenBank/DDBJ databases">
        <authorList>
            <consortium name="Pathogen Informatics"/>
        </authorList>
    </citation>
    <scope>NUCLEOTIDE SEQUENCE</scope>
</reference>
<dbReference type="AlphaFoldDB" id="A0A3S5CG21"/>
<dbReference type="OrthoDB" id="37659at2759"/>
<keyword evidence="2" id="KW-1185">Reference proteome</keyword>
<protein>
    <submittedName>
        <fullName evidence="1">Uncharacterized protein</fullName>
    </submittedName>
</protein>